<evidence type="ECO:0000313" key="5">
    <source>
        <dbReference type="Proteomes" id="UP000287394"/>
    </source>
</evidence>
<dbReference type="InterPro" id="IPR035965">
    <property type="entry name" value="PAS-like_dom_sf"/>
</dbReference>
<dbReference type="AlphaFoldDB" id="A0A402D5A3"/>
<dbReference type="InterPro" id="IPR036457">
    <property type="entry name" value="PPM-type-like_dom_sf"/>
</dbReference>
<protein>
    <submittedName>
        <fullName evidence="4">Phosphoserine phosphatase RsbP</fullName>
    </submittedName>
</protein>
<evidence type="ECO:0000313" key="4">
    <source>
        <dbReference type="EMBL" id="BDI29850.1"/>
    </source>
</evidence>
<dbReference type="InterPro" id="IPR001932">
    <property type="entry name" value="PPM-type_phosphatase-like_dom"/>
</dbReference>
<evidence type="ECO:0000256" key="3">
    <source>
        <dbReference type="SAM" id="MobiDB-lite"/>
    </source>
</evidence>
<evidence type="ECO:0000256" key="1">
    <source>
        <dbReference type="ARBA" id="ARBA00022801"/>
    </source>
</evidence>
<accession>A0A402D5A3</accession>
<organism evidence="4 5">
    <name type="scientific">Capsulimonas corticalis</name>
    <dbReference type="NCBI Taxonomy" id="2219043"/>
    <lineage>
        <taxon>Bacteria</taxon>
        <taxon>Bacillati</taxon>
        <taxon>Armatimonadota</taxon>
        <taxon>Armatimonadia</taxon>
        <taxon>Capsulimonadales</taxon>
        <taxon>Capsulimonadaceae</taxon>
        <taxon>Capsulimonas</taxon>
    </lineage>
</organism>
<dbReference type="InterPro" id="IPR052016">
    <property type="entry name" value="Bact_Sigma-Reg"/>
</dbReference>
<keyword evidence="5" id="KW-1185">Reference proteome</keyword>
<feature type="compositionally biased region" description="Low complexity" evidence="3">
    <location>
        <begin position="420"/>
        <end position="431"/>
    </location>
</feature>
<dbReference type="Pfam" id="PF07228">
    <property type="entry name" value="SpoIIE"/>
    <property type="match status" value="1"/>
</dbReference>
<dbReference type="InterPro" id="IPR000014">
    <property type="entry name" value="PAS"/>
</dbReference>
<dbReference type="Gene3D" id="3.30.450.20">
    <property type="entry name" value="PAS domain"/>
    <property type="match status" value="1"/>
</dbReference>
<feature type="coiled-coil region" evidence="2">
    <location>
        <begin position="112"/>
        <end position="160"/>
    </location>
</feature>
<dbReference type="KEGG" id="ccot:CCAX7_19010"/>
<keyword evidence="1" id="KW-0378">Hydrolase</keyword>
<proteinExistence type="predicted"/>
<dbReference type="Gene3D" id="3.60.40.10">
    <property type="entry name" value="PPM-type phosphatase domain"/>
    <property type="match status" value="1"/>
</dbReference>
<feature type="region of interest" description="Disordered" evidence="3">
    <location>
        <begin position="415"/>
        <end position="465"/>
    </location>
</feature>
<dbReference type="SUPFAM" id="SSF81606">
    <property type="entry name" value="PP2C-like"/>
    <property type="match status" value="1"/>
</dbReference>
<dbReference type="PANTHER" id="PTHR43156">
    <property type="entry name" value="STAGE II SPORULATION PROTEIN E-RELATED"/>
    <property type="match status" value="1"/>
</dbReference>
<keyword evidence="2" id="KW-0175">Coiled coil</keyword>
<name>A0A402D5A3_9BACT</name>
<sequence length="473" mass="50867">MTDLLNAAPCGFLTFSSESVIDFANISLLDLLEYDADELRGRRFDSILSPGGRVFYQTHLSPMLQMHGRVDEISLSLRAKSGADIPVLLNAARQERDGAVFFSAILVPMRQRRRFEEELIQARRAAEEATEGQRASNAALEEARATLEKQHAELLTLNAVIQAQADHERNIAERLQEALCPSLDDTVPGLDLDYYYQPALEEASVGGDFFDVFPLNNGRYALVVGDLAGKGLAAAAQTATVRHMLRVLLYLGEEPAVAITKLNDILASQALLTGFATLFAGVYDPQRCALVYVSCGQEPGLLLRAATPRTESLGPTGPVLGAFAGSEFRQRQVALAQGDVLVLFTDGLTEAGMDRRNMLGVDGITDLLTEETAAPRTASTVAQRLMAGVEAFATSAGIRDDVCLLVARVEDCREPHTPSANDAHAHGAAPAYESGHSAPNPANIESPAPLPAGRPRGRRLARAPKTLVRLVSS</sequence>
<dbReference type="InterPro" id="IPR013656">
    <property type="entry name" value="PAS_4"/>
</dbReference>
<reference evidence="4 5" key="1">
    <citation type="journal article" date="2019" name="Int. J. Syst. Evol. Microbiol.">
        <title>Capsulimonas corticalis gen. nov., sp. nov., an aerobic capsulated bacterium, of a novel bacterial order, Capsulimonadales ord. nov., of the class Armatimonadia of the phylum Armatimonadetes.</title>
        <authorList>
            <person name="Li J."/>
            <person name="Kudo C."/>
            <person name="Tonouchi A."/>
        </authorList>
    </citation>
    <scope>NUCLEOTIDE SEQUENCE [LARGE SCALE GENOMIC DNA]</scope>
    <source>
        <strain evidence="4 5">AX-7</strain>
    </source>
</reference>
<gene>
    <name evidence="4" type="primary">rsbP</name>
    <name evidence="4" type="ORF">CCAX7_19010</name>
</gene>
<dbReference type="RefSeq" id="WP_119324681.1">
    <property type="nucleotide sequence ID" value="NZ_AP025739.1"/>
</dbReference>
<dbReference type="CDD" id="cd00130">
    <property type="entry name" value="PAS"/>
    <property type="match status" value="1"/>
</dbReference>
<dbReference type="Pfam" id="PF08448">
    <property type="entry name" value="PAS_4"/>
    <property type="match status" value="1"/>
</dbReference>
<dbReference type="EMBL" id="AP025739">
    <property type="protein sequence ID" value="BDI29850.1"/>
    <property type="molecule type" value="Genomic_DNA"/>
</dbReference>
<evidence type="ECO:0000256" key="2">
    <source>
        <dbReference type="SAM" id="Coils"/>
    </source>
</evidence>
<dbReference type="SMART" id="SM00331">
    <property type="entry name" value="PP2C_SIG"/>
    <property type="match status" value="1"/>
</dbReference>
<dbReference type="FunCoup" id="A0A402D5A3">
    <property type="interactions" value="6"/>
</dbReference>
<dbReference type="Proteomes" id="UP000287394">
    <property type="component" value="Chromosome"/>
</dbReference>
<dbReference type="GO" id="GO:0016791">
    <property type="term" value="F:phosphatase activity"/>
    <property type="evidence" value="ECO:0007669"/>
    <property type="project" value="TreeGrafter"/>
</dbReference>
<dbReference type="OrthoDB" id="9763484at2"/>
<dbReference type="SUPFAM" id="SSF55785">
    <property type="entry name" value="PYP-like sensor domain (PAS domain)"/>
    <property type="match status" value="1"/>
</dbReference>
<dbReference type="PANTHER" id="PTHR43156:SF2">
    <property type="entry name" value="STAGE II SPORULATION PROTEIN E"/>
    <property type="match status" value="1"/>
</dbReference>